<dbReference type="PANTHER" id="PTHR23521:SF3">
    <property type="entry name" value="MFS TRANSPORTER"/>
    <property type="match status" value="1"/>
</dbReference>
<keyword evidence="7" id="KW-1185">Reference proteome</keyword>
<evidence type="ECO:0000256" key="1">
    <source>
        <dbReference type="ARBA" id="ARBA00022692"/>
    </source>
</evidence>
<feature type="domain" description="Major facilitator superfamily (MFS) profile" evidence="5">
    <location>
        <begin position="1"/>
        <end position="396"/>
    </location>
</feature>
<feature type="transmembrane region" description="Helical" evidence="4">
    <location>
        <begin position="171"/>
        <end position="191"/>
    </location>
</feature>
<dbReference type="Gene3D" id="1.20.1250.20">
    <property type="entry name" value="MFS general substrate transporter like domains"/>
    <property type="match status" value="1"/>
</dbReference>
<feature type="transmembrane region" description="Helical" evidence="4">
    <location>
        <begin position="375"/>
        <end position="392"/>
    </location>
</feature>
<evidence type="ECO:0000256" key="3">
    <source>
        <dbReference type="ARBA" id="ARBA00023136"/>
    </source>
</evidence>
<feature type="transmembrane region" description="Helical" evidence="4">
    <location>
        <begin position="55"/>
        <end position="75"/>
    </location>
</feature>
<dbReference type="GO" id="GO:0022857">
    <property type="term" value="F:transmembrane transporter activity"/>
    <property type="evidence" value="ECO:0007669"/>
    <property type="project" value="InterPro"/>
</dbReference>
<proteinExistence type="predicted"/>
<feature type="transmembrane region" description="Helical" evidence="4">
    <location>
        <begin position="256"/>
        <end position="275"/>
    </location>
</feature>
<evidence type="ECO:0000313" key="6">
    <source>
        <dbReference type="EMBL" id="GGZ21263.1"/>
    </source>
</evidence>
<organism evidence="6 7">
    <name type="scientific">Echinicola pacifica</name>
    <dbReference type="NCBI Taxonomy" id="346377"/>
    <lineage>
        <taxon>Bacteria</taxon>
        <taxon>Pseudomonadati</taxon>
        <taxon>Bacteroidota</taxon>
        <taxon>Cytophagia</taxon>
        <taxon>Cytophagales</taxon>
        <taxon>Cyclobacteriaceae</taxon>
        <taxon>Echinicola</taxon>
    </lineage>
</organism>
<accession>A0A918PTA3</accession>
<dbReference type="Proteomes" id="UP000619457">
    <property type="component" value="Unassembled WGS sequence"/>
</dbReference>
<dbReference type="AlphaFoldDB" id="A0A918PTA3"/>
<dbReference type="PANTHER" id="PTHR23521">
    <property type="entry name" value="TRANSPORTER MFS SUPERFAMILY"/>
    <property type="match status" value="1"/>
</dbReference>
<reference evidence="6" key="2">
    <citation type="submission" date="2020-09" db="EMBL/GenBank/DDBJ databases">
        <authorList>
            <person name="Sun Q."/>
            <person name="Kim S."/>
        </authorList>
    </citation>
    <scope>NUCLEOTIDE SEQUENCE</scope>
    <source>
        <strain evidence="6">KCTC 12368</strain>
    </source>
</reference>
<name>A0A918PTA3_9BACT</name>
<evidence type="ECO:0000259" key="5">
    <source>
        <dbReference type="PROSITE" id="PS50850"/>
    </source>
</evidence>
<dbReference type="Pfam" id="PF07690">
    <property type="entry name" value="MFS_1"/>
    <property type="match status" value="1"/>
</dbReference>
<keyword evidence="1 4" id="KW-0812">Transmembrane</keyword>
<reference evidence="6" key="1">
    <citation type="journal article" date="2014" name="Int. J. Syst. Evol. Microbiol.">
        <title>Complete genome sequence of Corynebacterium casei LMG S-19264T (=DSM 44701T), isolated from a smear-ripened cheese.</title>
        <authorList>
            <consortium name="US DOE Joint Genome Institute (JGI-PGF)"/>
            <person name="Walter F."/>
            <person name="Albersmeier A."/>
            <person name="Kalinowski J."/>
            <person name="Ruckert C."/>
        </authorList>
    </citation>
    <scope>NUCLEOTIDE SEQUENCE</scope>
    <source>
        <strain evidence="6">KCTC 12368</strain>
    </source>
</reference>
<feature type="transmembrane region" description="Helical" evidence="4">
    <location>
        <begin position="221"/>
        <end position="244"/>
    </location>
</feature>
<evidence type="ECO:0000313" key="7">
    <source>
        <dbReference type="Proteomes" id="UP000619457"/>
    </source>
</evidence>
<feature type="transmembrane region" description="Helical" evidence="4">
    <location>
        <begin position="341"/>
        <end position="363"/>
    </location>
</feature>
<sequence length="396" mass="42595">MFNFGHMPANPPRPILPLIVLAQFCCTSIWFAPNAVAEKMLASYDIAGNTLQDITSAVQFGFIIGTLLFAILCLADRFSPSRLFFFSALAGAGLNAMLLWEGNTLSSLLILRFLTGITLAGVYPVGMKIAADYYERGLGRTLGYLVGALVLGTAFPHFLSAFGSSMTWQSVVYTTTFLSTLGGIGIVTLVPDGPYRRPAARVNLKAAFNAFKNSTFRKVAFGYFGHMWELYTFWAFVPWMILFYNSSQGAHINVPLWSFLIIGIGSVSCASAGLISLRVGTLRVAKLSLGISMLCCLASPAAFLLPSAPLFLLFMMVWGAVVVSDSPLFSTSLAKNSPPEIIGSALTVVNGLGYALTIISLQGSAWLMTIIPEQYALFGLGLGPLLGLWSLAKIGR</sequence>
<dbReference type="InterPro" id="IPR036259">
    <property type="entry name" value="MFS_trans_sf"/>
</dbReference>
<protein>
    <submittedName>
        <fullName evidence="6">Membrane protein</fullName>
    </submittedName>
</protein>
<dbReference type="SUPFAM" id="SSF103473">
    <property type="entry name" value="MFS general substrate transporter"/>
    <property type="match status" value="1"/>
</dbReference>
<dbReference type="GO" id="GO:0005886">
    <property type="term" value="C:plasma membrane"/>
    <property type="evidence" value="ECO:0007669"/>
    <property type="project" value="TreeGrafter"/>
</dbReference>
<dbReference type="InterPro" id="IPR020846">
    <property type="entry name" value="MFS_dom"/>
</dbReference>
<keyword evidence="2 4" id="KW-1133">Transmembrane helix</keyword>
<dbReference type="InterPro" id="IPR011701">
    <property type="entry name" value="MFS"/>
</dbReference>
<dbReference type="EMBL" id="BMWX01000002">
    <property type="protein sequence ID" value="GGZ21263.1"/>
    <property type="molecule type" value="Genomic_DNA"/>
</dbReference>
<evidence type="ECO:0000256" key="4">
    <source>
        <dbReference type="SAM" id="Phobius"/>
    </source>
</evidence>
<dbReference type="PROSITE" id="PS50850">
    <property type="entry name" value="MFS"/>
    <property type="match status" value="1"/>
</dbReference>
<keyword evidence="3 4" id="KW-0472">Membrane</keyword>
<evidence type="ECO:0000256" key="2">
    <source>
        <dbReference type="ARBA" id="ARBA00022989"/>
    </source>
</evidence>
<comment type="caution">
    <text evidence="6">The sequence shown here is derived from an EMBL/GenBank/DDBJ whole genome shotgun (WGS) entry which is preliminary data.</text>
</comment>
<feature type="transmembrane region" description="Helical" evidence="4">
    <location>
        <begin position="106"/>
        <end position="126"/>
    </location>
</feature>
<gene>
    <name evidence="6" type="ORF">GCM10007049_12390</name>
</gene>
<feature type="transmembrane region" description="Helical" evidence="4">
    <location>
        <begin position="138"/>
        <end position="159"/>
    </location>
</feature>